<dbReference type="NCBIfam" id="TIGR00100">
    <property type="entry name" value="hypA"/>
    <property type="match status" value="1"/>
</dbReference>
<comment type="similarity">
    <text evidence="1 5">Belongs to the HypA/HybF family.</text>
</comment>
<dbReference type="Proteomes" id="UP000199197">
    <property type="component" value="Unassembled WGS sequence"/>
</dbReference>
<organism evidence="6 7">
    <name type="scientific">Candidatus Chryseopegocella kryptomonas</name>
    <dbReference type="NCBI Taxonomy" id="1633643"/>
    <lineage>
        <taxon>Bacteria</taxon>
        <taxon>Pseudomonadati</taxon>
        <taxon>Candidatus Kryptoniota</taxon>
        <taxon>Candidatus Chryseopegocella</taxon>
    </lineage>
</organism>
<dbReference type="Pfam" id="PF01155">
    <property type="entry name" value="HypA"/>
    <property type="match status" value="1"/>
</dbReference>
<comment type="function">
    <text evidence="5">Involved in the maturation of [NiFe] hydrogenases. Required for nickel insertion into the metal center of the hydrogenase.</text>
</comment>
<dbReference type="RefSeq" id="WP_092347835.1">
    <property type="nucleotide sequence ID" value="NZ_CZVW01000004.1"/>
</dbReference>
<evidence type="ECO:0000256" key="1">
    <source>
        <dbReference type="ARBA" id="ARBA00010748"/>
    </source>
</evidence>
<dbReference type="PANTHER" id="PTHR34535">
    <property type="entry name" value="HYDROGENASE MATURATION FACTOR HYPA"/>
    <property type="match status" value="1"/>
</dbReference>
<feature type="binding site" evidence="5">
    <location>
        <position position="2"/>
    </location>
    <ligand>
        <name>Ni(2+)</name>
        <dbReference type="ChEBI" id="CHEBI:49786"/>
    </ligand>
</feature>
<evidence type="ECO:0000256" key="2">
    <source>
        <dbReference type="ARBA" id="ARBA00022596"/>
    </source>
</evidence>
<dbReference type="PROSITE" id="PS01249">
    <property type="entry name" value="HYPA"/>
    <property type="match status" value="1"/>
</dbReference>
<evidence type="ECO:0000256" key="4">
    <source>
        <dbReference type="ARBA" id="ARBA00022833"/>
    </source>
</evidence>
<feature type="binding site" evidence="5">
    <location>
        <position position="76"/>
    </location>
    <ligand>
        <name>Zn(2+)</name>
        <dbReference type="ChEBI" id="CHEBI:29105"/>
    </ligand>
</feature>
<keyword evidence="2 5" id="KW-0533">Nickel</keyword>
<dbReference type="PANTHER" id="PTHR34535:SF3">
    <property type="entry name" value="HYDROGENASE MATURATION FACTOR HYPA"/>
    <property type="match status" value="1"/>
</dbReference>
<dbReference type="GO" id="GO:0008270">
    <property type="term" value="F:zinc ion binding"/>
    <property type="evidence" value="ECO:0007669"/>
    <property type="project" value="UniProtKB-UniRule"/>
</dbReference>
<protein>
    <recommendedName>
        <fullName evidence="5">Hydrogenase maturation factor HypA</fullName>
    </recommendedName>
</protein>
<sequence>MHELAIAQSIIEIAEKEAKNHNSSTIKKIKVQIGEFSGVVKEALEFSFEIAKNGTPAENAQLEIEIVKFKAICKTCNFTLEKIDDFNLFCPNCENVLEIISGREMRIEYIEIE</sequence>
<evidence type="ECO:0000313" key="7">
    <source>
        <dbReference type="Proteomes" id="UP000199197"/>
    </source>
</evidence>
<dbReference type="GO" id="GO:0051604">
    <property type="term" value="P:protein maturation"/>
    <property type="evidence" value="ECO:0007669"/>
    <property type="project" value="InterPro"/>
</dbReference>
<dbReference type="Gene3D" id="3.30.2320.80">
    <property type="match status" value="1"/>
</dbReference>
<feature type="binding site" evidence="5">
    <location>
        <position position="90"/>
    </location>
    <ligand>
        <name>Zn(2+)</name>
        <dbReference type="ChEBI" id="CHEBI:29105"/>
    </ligand>
</feature>
<keyword evidence="3 5" id="KW-0479">Metal-binding</keyword>
<dbReference type="InterPro" id="IPR000688">
    <property type="entry name" value="HypA/HybF"/>
</dbReference>
<dbReference type="AlphaFoldDB" id="A0A0N7MWC9"/>
<feature type="binding site" evidence="5">
    <location>
        <position position="93"/>
    </location>
    <ligand>
        <name>Zn(2+)</name>
        <dbReference type="ChEBI" id="CHEBI:29105"/>
    </ligand>
</feature>
<evidence type="ECO:0000256" key="3">
    <source>
        <dbReference type="ARBA" id="ARBA00022723"/>
    </source>
</evidence>
<dbReference type="InterPro" id="IPR020538">
    <property type="entry name" value="Hydgase_Ni_incorp_HypA/HybF_CS"/>
</dbReference>
<accession>A0A0N7MWC9</accession>
<reference evidence="7" key="1">
    <citation type="submission" date="2015-11" db="EMBL/GenBank/DDBJ databases">
        <authorList>
            <person name="Varghese N."/>
        </authorList>
    </citation>
    <scope>NUCLEOTIDE SEQUENCE [LARGE SCALE GENOMIC DNA]</scope>
    <source>
        <strain evidence="7">JGI-23</strain>
    </source>
</reference>
<dbReference type="HAMAP" id="MF_00213">
    <property type="entry name" value="HypA_HybF"/>
    <property type="match status" value="1"/>
</dbReference>
<dbReference type="OrthoDB" id="9800361at2"/>
<evidence type="ECO:0000256" key="5">
    <source>
        <dbReference type="HAMAP-Rule" id="MF_00213"/>
    </source>
</evidence>
<feature type="binding site" evidence="5">
    <location>
        <position position="73"/>
    </location>
    <ligand>
        <name>Zn(2+)</name>
        <dbReference type="ChEBI" id="CHEBI:29105"/>
    </ligand>
</feature>
<gene>
    <name evidence="5" type="primary">hypA</name>
    <name evidence="6" type="ORF">JGI23_00453</name>
</gene>
<dbReference type="GO" id="GO:0016151">
    <property type="term" value="F:nickel cation binding"/>
    <property type="evidence" value="ECO:0007669"/>
    <property type="project" value="UniProtKB-UniRule"/>
</dbReference>
<dbReference type="EMBL" id="CZVW01000004">
    <property type="protein sequence ID" value="CUS98291.1"/>
    <property type="molecule type" value="Genomic_DNA"/>
</dbReference>
<proteinExistence type="inferred from homology"/>
<dbReference type="PIRSF" id="PIRSF004761">
    <property type="entry name" value="Hydrgn_mat_HypA"/>
    <property type="match status" value="1"/>
</dbReference>
<keyword evidence="7" id="KW-1185">Reference proteome</keyword>
<name>A0A0N7MWC9_9BACT</name>
<evidence type="ECO:0000313" key="6">
    <source>
        <dbReference type="EMBL" id="CUS98291.1"/>
    </source>
</evidence>
<keyword evidence="4 5" id="KW-0862">Zinc</keyword>